<dbReference type="InterPro" id="IPR036318">
    <property type="entry name" value="FAD-bd_PCMH-like_sf"/>
</dbReference>
<gene>
    <name evidence="19" type="primary">murB</name>
    <name evidence="21" type="ORF">SAMN06269117_10194</name>
</gene>
<keyword evidence="8 19" id="KW-0132">Cell division</keyword>
<comment type="catalytic activity">
    <reaction evidence="18 19">
        <text>UDP-N-acetyl-alpha-D-muramate + NADP(+) = UDP-N-acetyl-3-O-(1-carboxyvinyl)-alpha-D-glucosamine + NADPH + H(+)</text>
        <dbReference type="Rhea" id="RHEA:12248"/>
        <dbReference type="ChEBI" id="CHEBI:15378"/>
        <dbReference type="ChEBI" id="CHEBI:57783"/>
        <dbReference type="ChEBI" id="CHEBI:58349"/>
        <dbReference type="ChEBI" id="CHEBI:68483"/>
        <dbReference type="ChEBI" id="CHEBI:70757"/>
        <dbReference type="EC" id="1.3.1.98"/>
    </reaction>
</comment>
<keyword evidence="12 19" id="KW-0133">Cell shape</keyword>
<dbReference type="InterPro" id="IPR003170">
    <property type="entry name" value="MurB"/>
</dbReference>
<evidence type="ECO:0000256" key="13">
    <source>
        <dbReference type="ARBA" id="ARBA00022984"/>
    </source>
</evidence>
<dbReference type="Gene3D" id="3.30.43.10">
    <property type="entry name" value="Uridine Diphospho-n-acetylenolpyruvylglucosamine Reductase, domain 2"/>
    <property type="match status" value="1"/>
</dbReference>
<dbReference type="Pfam" id="PF01565">
    <property type="entry name" value="FAD_binding_4"/>
    <property type="match status" value="1"/>
</dbReference>
<evidence type="ECO:0000256" key="6">
    <source>
        <dbReference type="ARBA" id="ARBA00015188"/>
    </source>
</evidence>
<dbReference type="Gene3D" id="3.90.78.10">
    <property type="entry name" value="UDP-N-acetylenolpyruvoylglucosamine reductase, C-terminal domain"/>
    <property type="match status" value="1"/>
</dbReference>
<keyword evidence="7 19" id="KW-0963">Cytoplasm</keyword>
<keyword evidence="16 19" id="KW-0961">Cell wall biogenesis/degradation</keyword>
<evidence type="ECO:0000256" key="2">
    <source>
        <dbReference type="ARBA" id="ARBA00003921"/>
    </source>
</evidence>
<evidence type="ECO:0000256" key="16">
    <source>
        <dbReference type="ARBA" id="ARBA00023316"/>
    </source>
</evidence>
<comment type="similarity">
    <text evidence="19">Belongs to the MurB family.</text>
</comment>
<dbReference type="InterPro" id="IPR006094">
    <property type="entry name" value="Oxid_FAD_bind_N"/>
</dbReference>
<keyword evidence="10 19" id="KW-0274">FAD</keyword>
<organism evidence="21 22">
    <name type="scientific">Balnearium lithotrophicum</name>
    <dbReference type="NCBI Taxonomy" id="223788"/>
    <lineage>
        <taxon>Bacteria</taxon>
        <taxon>Pseudomonadati</taxon>
        <taxon>Aquificota</taxon>
        <taxon>Aquificia</taxon>
        <taxon>Desulfurobacteriales</taxon>
        <taxon>Desulfurobacteriaceae</taxon>
        <taxon>Balnearium</taxon>
    </lineage>
</organism>
<dbReference type="GO" id="GO:0071555">
    <property type="term" value="P:cell wall organization"/>
    <property type="evidence" value="ECO:0007669"/>
    <property type="project" value="UniProtKB-KW"/>
</dbReference>
<dbReference type="GO" id="GO:0051301">
    <property type="term" value="P:cell division"/>
    <property type="evidence" value="ECO:0007669"/>
    <property type="project" value="UniProtKB-KW"/>
</dbReference>
<dbReference type="GO" id="GO:0008360">
    <property type="term" value="P:regulation of cell shape"/>
    <property type="evidence" value="ECO:0007669"/>
    <property type="project" value="UniProtKB-KW"/>
</dbReference>
<dbReference type="InterPro" id="IPR036635">
    <property type="entry name" value="MurB_C_sf"/>
</dbReference>
<dbReference type="GO" id="GO:0005829">
    <property type="term" value="C:cytosol"/>
    <property type="evidence" value="ECO:0007669"/>
    <property type="project" value="TreeGrafter"/>
</dbReference>
<dbReference type="UniPathway" id="UPA00219"/>
<evidence type="ECO:0000256" key="4">
    <source>
        <dbReference type="ARBA" id="ARBA00004752"/>
    </source>
</evidence>
<feature type="active site" evidence="19">
    <location>
        <position position="272"/>
    </location>
</feature>
<evidence type="ECO:0000256" key="3">
    <source>
        <dbReference type="ARBA" id="ARBA00004496"/>
    </source>
</evidence>
<evidence type="ECO:0000256" key="8">
    <source>
        <dbReference type="ARBA" id="ARBA00022618"/>
    </source>
</evidence>
<keyword evidence="14 19" id="KW-0560">Oxidoreductase</keyword>
<dbReference type="PANTHER" id="PTHR21071">
    <property type="entry name" value="UDP-N-ACETYLENOLPYRUVOYLGLUCOSAMINE REDUCTASE"/>
    <property type="match status" value="1"/>
</dbReference>
<feature type="active site" evidence="19">
    <location>
        <position position="154"/>
    </location>
</feature>
<evidence type="ECO:0000256" key="11">
    <source>
        <dbReference type="ARBA" id="ARBA00022857"/>
    </source>
</evidence>
<dbReference type="RefSeq" id="WP_142933455.1">
    <property type="nucleotide sequence ID" value="NZ_FXTM01000001.1"/>
</dbReference>
<dbReference type="AlphaFoldDB" id="A0A521AFA3"/>
<dbReference type="InterPro" id="IPR016166">
    <property type="entry name" value="FAD-bd_PCMH"/>
</dbReference>
<evidence type="ECO:0000256" key="7">
    <source>
        <dbReference type="ARBA" id="ARBA00022490"/>
    </source>
</evidence>
<evidence type="ECO:0000256" key="14">
    <source>
        <dbReference type="ARBA" id="ARBA00023002"/>
    </source>
</evidence>
<dbReference type="InterPro" id="IPR011601">
    <property type="entry name" value="MurB_C"/>
</dbReference>
<dbReference type="PANTHER" id="PTHR21071:SF4">
    <property type="entry name" value="UDP-N-ACETYLENOLPYRUVOYLGLUCOSAMINE REDUCTASE"/>
    <property type="match status" value="1"/>
</dbReference>
<evidence type="ECO:0000256" key="17">
    <source>
        <dbReference type="ARBA" id="ARBA00031026"/>
    </source>
</evidence>
<keyword evidence="15 19" id="KW-0131">Cell cycle</keyword>
<evidence type="ECO:0000256" key="15">
    <source>
        <dbReference type="ARBA" id="ARBA00023306"/>
    </source>
</evidence>
<comment type="pathway">
    <text evidence="4 19">Cell wall biogenesis; peptidoglycan biosynthesis.</text>
</comment>
<comment type="cofactor">
    <cofactor evidence="1 19">
        <name>FAD</name>
        <dbReference type="ChEBI" id="CHEBI:57692"/>
    </cofactor>
</comment>
<comment type="function">
    <text evidence="2 19">Cell wall formation.</text>
</comment>
<evidence type="ECO:0000256" key="19">
    <source>
        <dbReference type="HAMAP-Rule" id="MF_00037"/>
    </source>
</evidence>
<dbReference type="SUPFAM" id="SSF56194">
    <property type="entry name" value="Uridine diphospho-N-Acetylenolpyruvylglucosamine reductase, MurB, C-terminal domain"/>
    <property type="match status" value="1"/>
</dbReference>
<dbReference type="NCBIfam" id="TIGR00179">
    <property type="entry name" value="murB"/>
    <property type="match status" value="1"/>
</dbReference>
<dbReference type="PROSITE" id="PS51387">
    <property type="entry name" value="FAD_PCMH"/>
    <property type="match status" value="1"/>
</dbReference>
<name>A0A521AFA3_9BACT</name>
<evidence type="ECO:0000259" key="20">
    <source>
        <dbReference type="PROSITE" id="PS51387"/>
    </source>
</evidence>
<evidence type="ECO:0000256" key="12">
    <source>
        <dbReference type="ARBA" id="ARBA00022960"/>
    </source>
</evidence>
<dbReference type="EMBL" id="FXTM01000001">
    <property type="protein sequence ID" value="SMO33456.1"/>
    <property type="molecule type" value="Genomic_DNA"/>
</dbReference>
<evidence type="ECO:0000256" key="5">
    <source>
        <dbReference type="ARBA" id="ARBA00012518"/>
    </source>
</evidence>
<dbReference type="GO" id="GO:0009252">
    <property type="term" value="P:peptidoglycan biosynthetic process"/>
    <property type="evidence" value="ECO:0007669"/>
    <property type="project" value="UniProtKB-UniRule"/>
</dbReference>
<keyword evidence="22" id="KW-1185">Reference proteome</keyword>
<dbReference type="HAMAP" id="MF_00037">
    <property type="entry name" value="MurB"/>
    <property type="match status" value="1"/>
</dbReference>
<evidence type="ECO:0000313" key="21">
    <source>
        <dbReference type="EMBL" id="SMO33456.1"/>
    </source>
</evidence>
<protein>
    <recommendedName>
        <fullName evidence="6 19">UDP-N-acetylenolpyruvoylglucosamine reductase</fullName>
        <ecNumber evidence="5 19">1.3.1.98</ecNumber>
    </recommendedName>
    <alternativeName>
        <fullName evidence="17 19">UDP-N-acetylmuramate dehydrogenase</fullName>
    </alternativeName>
</protein>
<accession>A0A521AFA3</accession>
<dbReference type="OrthoDB" id="9804753at2"/>
<keyword evidence="13 19" id="KW-0573">Peptidoglycan synthesis</keyword>
<dbReference type="Pfam" id="PF02873">
    <property type="entry name" value="MurB_C"/>
    <property type="match status" value="1"/>
</dbReference>
<keyword evidence="11 19" id="KW-0521">NADP</keyword>
<dbReference type="Gene3D" id="3.30.465.10">
    <property type="match status" value="1"/>
</dbReference>
<proteinExistence type="inferred from homology"/>
<evidence type="ECO:0000313" key="22">
    <source>
        <dbReference type="Proteomes" id="UP000317315"/>
    </source>
</evidence>
<dbReference type="EC" id="1.3.1.98" evidence="5 19"/>
<comment type="subcellular location">
    <subcellularLocation>
        <location evidence="3 19">Cytoplasm</location>
    </subcellularLocation>
</comment>
<dbReference type="Proteomes" id="UP000317315">
    <property type="component" value="Unassembled WGS sequence"/>
</dbReference>
<evidence type="ECO:0000256" key="18">
    <source>
        <dbReference type="ARBA" id="ARBA00048914"/>
    </source>
</evidence>
<dbReference type="InterPro" id="IPR016167">
    <property type="entry name" value="FAD-bd_PCMH_sub1"/>
</dbReference>
<keyword evidence="9 19" id="KW-0285">Flavoprotein</keyword>
<dbReference type="SUPFAM" id="SSF56176">
    <property type="entry name" value="FAD-binding/transporter-associated domain-like"/>
    <property type="match status" value="1"/>
</dbReference>
<sequence length="276" mass="30413">MKAEVRNPIELTTIGVGAPRKVYVPENLSELRSLLKEGLRVVGGGSNAVLSDEGPPLISLEKFRDVTLSGDLLRLGAGVTLSCVLRLQRKNKFSLFEFLSGVPRATVGGLVAQNAGAFGREIKDFLYSVEYLDIESGEVLRLNREEILNSFKYRSSPFPERGVVVSATFKVVPDDSISEKIKRIVNLRLKKHPPFYLKTAGSTFKNPSGLSAGKLLDECGFRGFKLKNLKFSEVHANFLINEGGAPFSEFLEIVETAREKVKGQKGVDLELEVRVV</sequence>
<dbReference type="InterPro" id="IPR016169">
    <property type="entry name" value="FAD-bd_PCMH_sub2"/>
</dbReference>
<dbReference type="GO" id="GO:0008762">
    <property type="term" value="F:UDP-N-acetylmuramate dehydrogenase activity"/>
    <property type="evidence" value="ECO:0007669"/>
    <property type="project" value="UniProtKB-UniRule"/>
</dbReference>
<dbReference type="GO" id="GO:0071949">
    <property type="term" value="F:FAD binding"/>
    <property type="evidence" value="ECO:0007669"/>
    <property type="project" value="InterPro"/>
</dbReference>
<feature type="active site" description="Proton donor" evidence="19">
    <location>
        <position position="202"/>
    </location>
</feature>
<evidence type="ECO:0000256" key="9">
    <source>
        <dbReference type="ARBA" id="ARBA00022630"/>
    </source>
</evidence>
<reference evidence="21 22" key="1">
    <citation type="submission" date="2017-05" db="EMBL/GenBank/DDBJ databases">
        <authorList>
            <person name="Varghese N."/>
            <person name="Submissions S."/>
        </authorList>
    </citation>
    <scope>NUCLEOTIDE SEQUENCE [LARGE SCALE GENOMIC DNA]</scope>
    <source>
        <strain evidence="21 22">DSM 16304</strain>
    </source>
</reference>
<feature type="domain" description="FAD-binding PCMH-type" evidence="20">
    <location>
        <begin position="15"/>
        <end position="174"/>
    </location>
</feature>
<evidence type="ECO:0000256" key="10">
    <source>
        <dbReference type="ARBA" id="ARBA00022827"/>
    </source>
</evidence>
<evidence type="ECO:0000256" key="1">
    <source>
        <dbReference type="ARBA" id="ARBA00001974"/>
    </source>
</evidence>